<dbReference type="RefSeq" id="WP_344910763.1">
    <property type="nucleotide sequence ID" value="NZ_BAABDL010000049.1"/>
</dbReference>
<dbReference type="InterPro" id="IPR050559">
    <property type="entry name" value="P-Pant_transferase_sf"/>
</dbReference>
<dbReference type="InterPro" id="IPR008278">
    <property type="entry name" value="4-PPantetheinyl_Trfase_dom"/>
</dbReference>
<accession>A0ABP7VDP7</accession>
<keyword evidence="5" id="KW-1185">Reference proteome</keyword>
<evidence type="ECO:0000259" key="3">
    <source>
        <dbReference type="Pfam" id="PF01648"/>
    </source>
</evidence>
<dbReference type="PANTHER" id="PTHR12215">
    <property type="entry name" value="PHOSPHOPANTETHEINE TRANSFERASE"/>
    <property type="match status" value="1"/>
</dbReference>
<dbReference type="PANTHER" id="PTHR12215:SF10">
    <property type="entry name" value="L-AMINOADIPATE-SEMIALDEHYDE DEHYDROGENASE-PHOSPHOPANTETHEINYL TRANSFERASE"/>
    <property type="match status" value="1"/>
</dbReference>
<comment type="caution">
    <text evidence="4">The sequence shown here is derived from an EMBL/GenBank/DDBJ whole genome shotgun (WGS) entry which is preliminary data.</text>
</comment>
<protein>
    <recommendedName>
        <fullName evidence="3">4'-phosphopantetheinyl transferase domain-containing protein</fullName>
    </recommendedName>
</protein>
<evidence type="ECO:0000256" key="1">
    <source>
        <dbReference type="ARBA" id="ARBA00010990"/>
    </source>
</evidence>
<evidence type="ECO:0000313" key="5">
    <source>
        <dbReference type="Proteomes" id="UP001501734"/>
    </source>
</evidence>
<evidence type="ECO:0000313" key="4">
    <source>
        <dbReference type="EMBL" id="GAA4064675.1"/>
    </source>
</evidence>
<comment type="similarity">
    <text evidence="1">Belongs to the P-Pant transferase superfamily. Gsp/Sfp/HetI/AcpT family.</text>
</comment>
<dbReference type="Pfam" id="PF01648">
    <property type="entry name" value="ACPS"/>
    <property type="match status" value="1"/>
</dbReference>
<keyword evidence="2" id="KW-0808">Transferase</keyword>
<dbReference type="InterPro" id="IPR037143">
    <property type="entry name" value="4-PPantetheinyl_Trfase_dom_sf"/>
</dbReference>
<dbReference type="EMBL" id="BAABDL010000049">
    <property type="protein sequence ID" value="GAA4064675.1"/>
    <property type="molecule type" value="Genomic_DNA"/>
</dbReference>
<dbReference type="Gene3D" id="3.90.470.20">
    <property type="entry name" value="4'-phosphopantetheinyl transferase domain"/>
    <property type="match status" value="1"/>
</dbReference>
<organism evidence="4 5">
    <name type="scientific">Amphibacillus indicireducens</name>
    <dbReference type="NCBI Taxonomy" id="1076330"/>
    <lineage>
        <taxon>Bacteria</taxon>
        <taxon>Bacillati</taxon>
        <taxon>Bacillota</taxon>
        <taxon>Bacilli</taxon>
        <taxon>Bacillales</taxon>
        <taxon>Bacillaceae</taxon>
        <taxon>Amphibacillus</taxon>
    </lineage>
</organism>
<reference evidence="5" key="1">
    <citation type="journal article" date="2019" name="Int. J. Syst. Evol. Microbiol.">
        <title>The Global Catalogue of Microorganisms (GCM) 10K type strain sequencing project: providing services to taxonomists for standard genome sequencing and annotation.</title>
        <authorList>
            <consortium name="The Broad Institute Genomics Platform"/>
            <consortium name="The Broad Institute Genome Sequencing Center for Infectious Disease"/>
            <person name="Wu L."/>
            <person name="Ma J."/>
        </authorList>
    </citation>
    <scope>NUCLEOTIDE SEQUENCE [LARGE SCALE GENOMIC DNA]</scope>
    <source>
        <strain evidence="5">JCM 17250</strain>
    </source>
</reference>
<name>A0ABP7VDP7_9BACI</name>
<dbReference type="SUPFAM" id="SSF56214">
    <property type="entry name" value="4'-phosphopantetheinyl transferase"/>
    <property type="match status" value="1"/>
</dbReference>
<feature type="domain" description="4'-phosphopantetheinyl transferase" evidence="3">
    <location>
        <begin position="10"/>
        <end position="74"/>
    </location>
</feature>
<evidence type="ECO:0000256" key="2">
    <source>
        <dbReference type="ARBA" id="ARBA00022679"/>
    </source>
</evidence>
<proteinExistence type="inferred from homology"/>
<gene>
    <name evidence="4" type="ORF">GCM10022410_08980</name>
</gene>
<dbReference type="Proteomes" id="UP001501734">
    <property type="component" value="Unassembled WGS sequence"/>
</dbReference>
<sequence>MICAIDKNKIGIDIEKMDDIDMAKYFLTKKEFNFLISITEEEKKISVFYDLWTLKESYVKYLGTGMLTSLESIKQLKSY</sequence>